<name>A0A8C0A7L4_BOSMU</name>
<evidence type="ECO:0000313" key="3">
    <source>
        <dbReference type="Proteomes" id="UP000694520"/>
    </source>
</evidence>
<dbReference type="Proteomes" id="UP000694520">
    <property type="component" value="Chromosome 9"/>
</dbReference>
<dbReference type="GO" id="GO:0042981">
    <property type="term" value="P:regulation of apoptotic process"/>
    <property type="evidence" value="ECO:0007669"/>
    <property type="project" value="InterPro"/>
</dbReference>
<keyword evidence="3" id="KW-1185">Reference proteome</keyword>
<dbReference type="SUPFAM" id="SSF47986">
    <property type="entry name" value="DEATH domain"/>
    <property type="match status" value="1"/>
</dbReference>
<dbReference type="InterPro" id="IPR042220">
    <property type="entry name" value="NLRC4"/>
</dbReference>
<proteinExistence type="predicted"/>
<reference evidence="2" key="1">
    <citation type="submission" date="2019-05" db="EMBL/GenBank/DDBJ databases">
        <authorList>
            <person name="Zhang S."/>
            <person name="Liu J."/>
        </authorList>
    </citation>
    <scope>NUCLEOTIDE SEQUENCE [LARGE SCALE GENOMIC DNA]</scope>
</reference>
<reference evidence="2" key="3">
    <citation type="submission" date="2025-09" db="UniProtKB">
        <authorList>
            <consortium name="Ensembl"/>
        </authorList>
    </citation>
    <scope>IDENTIFICATION</scope>
</reference>
<sequence length="359" mass="40701">MNFIKENSQVLIQRMGMTVIKQILDELFVWNVMNYEEVNVICGEKFEQDAARGVIHMILKKGSEACNLFLKSLEKWNYPLFQELHGLSGLTDNLGNLKNLMKLILDNIKMNEEDALKLAEGLTNLKKMCLLRLTHLSDIGEGMDYIVKSLSAEPCDLKEIQLVSCCLSGNAVKTLAQNLHNLARLSILDLSENHLEEDGKEALQQLIDRLHILEQLTVLMLPWCGDVRVSLARLLEQLERVPQLVKLGMKNWRLTDAEIRILGVFFEKNPLENFQQLDLAGNCVSSDGWLAFMSGFENLKELVFFDFSTKGLLPDASLVRKLSHVLSKLTFLQEVQLVGWQLDDDDVSVLKGAFKLVIA</sequence>
<feature type="domain" description="CARD" evidence="1">
    <location>
        <begin position="1"/>
        <end position="88"/>
    </location>
</feature>
<dbReference type="AlphaFoldDB" id="A0A8C0A7L4"/>
<dbReference type="Gene3D" id="3.80.10.10">
    <property type="entry name" value="Ribonuclease Inhibitor"/>
    <property type="match status" value="1"/>
</dbReference>
<dbReference type="SUPFAM" id="SSF52047">
    <property type="entry name" value="RNI-like"/>
    <property type="match status" value="1"/>
</dbReference>
<dbReference type="InterPro" id="IPR011029">
    <property type="entry name" value="DEATH-like_dom_sf"/>
</dbReference>
<protein>
    <submittedName>
        <fullName evidence="2">NLR family CARD domain containing 4</fullName>
    </submittedName>
</protein>
<dbReference type="PANTHER" id="PTHR47688">
    <property type="entry name" value="NLR FAMILY CARD DOMAIN-CONTAINING PROTEIN 4"/>
    <property type="match status" value="1"/>
</dbReference>
<dbReference type="InterPro" id="IPR001315">
    <property type="entry name" value="CARD"/>
</dbReference>
<dbReference type="Pfam" id="PF00619">
    <property type="entry name" value="CARD"/>
    <property type="match status" value="1"/>
</dbReference>
<dbReference type="FunFam" id="3.80.10.10:FF:000364">
    <property type="entry name" value="NLR family CARD domain containing 4"/>
    <property type="match status" value="1"/>
</dbReference>
<dbReference type="GO" id="GO:0016045">
    <property type="term" value="P:detection of bacterium"/>
    <property type="evidence" value="ECO:0007669"/>
    <property type="project" value="TreeGrafter"/>
</dbReference>
<dbReference type="GO" id="GO:0042742">
    <property type="term" value="P:defense response to bacterium"/>
    <property type="evidence" value="ECO:0007669"/>
    <property type="project" value="TreeGrafter"/>
</dbReference>
<dbReference type="PROSITE" id="PS50209">
    <property type="entry name" value="CARD"/>
    <property type="match status" value="1"/>
</dbReference>
<accession>A0A8C0A7L4</accession>
<evidence type="ECO:0000259" key="1">
    <source>
        <dbReference type="PROSITE" id="PS50209"/>
    </source>
</evidence>
<dbReference type="FunFam" id="1.10.533.10:FF:000068">
    <property type="entry name" value="NLR family CARD domain containing 4"/>
    <property type="match status" value="1"/>
</dbReference>
<dbReference type="Ensembl" id="ENSBGRT00000013546.1">
    <property type="protein sequence ID" value="ENSBGRP00000011742.1"/>
    <property type="gene ID" value="ENSBGRG00000007270.1"/>
</dbReference>
<dbReference type="PANTHER" id="PTHR47688:SF1">
    <property type="entry name" value="NLR FAMILY CARD DOMAIN-CONTAINING PROTEIN 4"/>
    <property type="match status" value="1"/>
</dbReference>
<gene>
    <name evidence="2" type="primary">NLRC4</name>
</gene>
<dbReference type="InterPro" id="IPR032675">
    <property type="entry name" value="LRR_dom_sf"/>
</dbReference>
<dbReference type="CDD" id="cd01671">
    <property type="entry name" value="CARD"/>
    <property type="match status" value="1"/>
</dbReference>
<evidence type="ECO:0000313" key="2">
    <source>
        <dbReference type="Ensembl" id="ENSBGRP00000011742.1"/>
    </source>
</evidence>
<organism evidence="2 3">
    <name type="scientific">Bos mutus grunniens</name>
    <name type="common">Wild yak</name>
    <name type="synonym">Bos grunniens</name>
    <dbReference type="NCBI Taxonomy" id="30521"/>
    <lineage>
        <taxon>Eukaryota</taxon>
        <taxon>Metazoa</taxon>
        <taxon>Chordata</taxon>
        <taxon>Craniata</taxon>
        <taxon>Vertebrata</taxon>
        <taxon>Euteleostomi</taxon>
        <taxon>Mammalia</taxon>
        <taxon>Eutheria</taxon>
        <taxon>Laurasiatheria</taxon>
        <taxon>Artiodactyla</taxon>
        <taxon>Ruminantia</taxon>
        <taxon>Pecora</taxon>
        <taxon>Bovidae</taxon>
        <taxon>Bovinae</taxon>
        <taxon>Bos</taxon>
    </lineage>
</organism>
<reference evidence="2" key="2">
    <citation type="submission" date="2025-08" db="UniProtKB">
        <authorList>
            <consortium name="Ensembl"/>
        </authorList>
    </citation>
    <scope>IDENTIFICATION</scope>
</reference>
<dbReference type="GeneTree" id="ENSGT00940000161744"/>